<keyword evidence="1" id="KW-0812">Transmembrane</keyword>
<evidence type="ECO:0000313" key="2">
    <source>
        <dbReference type="EMBL" id="CAB4960495.1"/>
    </source>
</evidence>
<name>A0A6J7KXY6_9ZZZZ</name>
<gene>
    <name evidence="2" type="ORF">UFOPK3773_01958</name>
</gene>
<feature type="transmembrane region" description="Helical" evidence="1">
    <location>
        <begin position="38"/>
        <end position="60"/>
    </location>
</feature>
<protein>
    <submittedName>
        <fullName evidence="2">Unannotated protein</fullName>
    </submittedName>
</protein>
<proteinExistence type="predicted"/>
<accession>A0A6J7KXY6</accession>
<dbReference type="EMBL" id="CAFBNF010000285">
    <property type="protein sequence ID" value="CAB4960495.1"/>
    <property type="molecule type" value="Genomic_DNA"/>
</dbReference>
<keyword evidence="1" id="KW-1133">Transmembrane helix</keyword>
<reference evidence="2" key="1">
    <citation type="submission" date="2020-05" db="EMBL/GenBank/DDBJ databases">
        <authorList>
            <person name="Chiriac C."/>
            <person name="Salcher M."/>
            <person name="Ghai R."/>
            <person name="Kavagutti S V."/>
        </authorList>
    </citation>
    <scope>NUCLEOTIDE SEQUENCE</scope>
</reference>
<keyword evidence="1" id="KW-0472">Membrane</keyword>
<dbReference type="AlphaFoldDB" id="A0A6J7KXY6"/>
<sequence>MFGVFFGVGLFLGLLNALLVRRSVAVITAQDNPPKSKMALNSATRLLVITVIALAIGYFFRPTGLGALFGLALFQVFLVLSTVLPVYKKLRTGELDGPPAENQIVAAVPFTIFDDSKD</sequence>
<feature type="transmembrane region" description="Helical" evidence="1">
    <location>
        <begin position="67"/>
        <end position="87"/>
    </location>
</feature>
<organism evidence="2">
    <name type="scientific">freshwater metagenome</name>
    <dbReference type="NCBI Taxonomy" id="449393"/>
    <lineage>
        <taxon>unclassified sequences</taxon>
        <taxon>metagenomes</taxon>
        <taxon>ecological metagenomes</taxon>
    </lineage>
</organism>
<evidence type="ECO:0000256" key="1">
    <source>
        <dbReference type="SAM" id="Phobius"/>
    </source>
</evidence>